<dbReference type="SUPFAM" id="SSF143113">
    <property type="entry name" value="NAP-like"/>
    <property type="match status" value="1"/>
</dbReference>
<comment type="similarity">
    <text evidence="1 2">Belongs to the nucleosome assembly protein (NAP) family.</text>
</comment>
<gene>
    <name evidence="5" type="ORF">CANTEDRAFT_114508</name>
</gene>
<evidence type="ECO:0000256" key="1">
    <source>
        <dbReference type="ARBA" id="ARBA00009947"/>
    </source>
</evidence>
<dbReference type="InterPro" id="IPR037231">
    <property type="entry name" value="NAP-like_sf"/>
</dbReference>
<dbReference type="STRING" id="590646.G3B5D3"/>
<sequence length="273" mass="31972">MPEDEEAKVIEANLLKLAECEKSMDQAEREAEIYRIKKTQGIFRDRRHILVNIPNFWYIILAENDDFSDYISVEDLKYLEYIADIYVHYKVTDGDADLKNPKDFSISITFKSDKELVPNQTVTKHFEVEVEDGEEKITSEPVEVQWPQELGTINPHLIKQRKGKDMSKEDKKNYRLGMKSFFSWFSWTGKKPGKEFRDGEDLTRLITDDLFPYAVKYYTEALPGADNDDADTSDPEELDLEDDEEEEEEEEEEDEDSKRKPEDQLGADSKRQK</sequence>
<feature type="region of interest" description="Disordered" evidence="4">
    <location>
        <begin position="222"/>
        <end position="273"/>
    </location>
</feature>
<keyword evidence="3" id="KW-0175">Coiled coil</keyword>
<dbReference type="RefSeq" id="XP_006687374.1">
    <property type="nucleotide sequence ID" value="XM_006687311.1"/>
</dbReference>
<dbReference type="GO" id="GO:0006334">
    <property type="term" value="P:nucleosome assembly"/>
    <property type="evidence" value="ECO:0007669"/>
    <property type="project" value="InterPro"/>
</dbReference>
<evidence type="ECO:0008006" key="7">
    <source>
        <dbReference type="Google" id="ProtNLM"/>
    </source>
</evidence>
<dbReference type="Pfam" id="PF00956">
    <property type="entry name" value="NAP"/>
    <property type="match status" value="1"/>
</dbReference>
<dbReference type="EMBL" id="GL996524">
    <property type="protein sequence ID" value="EGV63581.1"/>
    <property type="molecule type" value="Genomic_DNA"/>
</dbReference>
<dbReference type="eggNOG" id="KOG1508">
    <property type="taxonomic scope" value="Eukaryota"/>
</dbReference>
<evidence type="ECO:0000256" key="2">
    <source>
        <dbReference type="RuleBase" id="RU003876"/>
    </source>
</evidence>
<dbReference type="GO" id="GO:0005634">
    <property type="term" value="C:nucleus"/>
    <property type="evidence" value="ECO:0007669"/>
    <property type="project" value="InterPro"/>
</dbReference>
<keyword evidence="6" id="KW-1185">Reference proteome</keyword>
<feature type="compositionally biased region" description="Basic and acidic residues" evidence="4">
    <location>
        <begin position="256"/>
        <end position="273"/>
    </location>
</feature>
<proteinExistence type="inferred from homology"/>
<dbReference type="PANTHER" id="PTHR11875">
    <property type="entry name" value="TESTIS-SPECIFIC Y-ENCODED PROTEIN"/>
    <property type="match status" value="1"/>
</dbReference>
<dbReference type="GeneID" id="18247455"/>
<feature type="coiled-coil region" evidence="3">
    <location>
        <begin position="10"/>
        <end position="37"/>
    </location>
</feature>
<reference evidence="5 6" key="1">
    <citation type="journal article" date="2011" name="Proc. Natl. Acad. Sci. U.S.A.">
        <title>Comparative genomics of xylose-fermenting fungi for enhanced biofuel production.</title>
        <authorList>
            <person name="Wohlbach D.J."/>
            <person name="Kuo A."/>
            <person name="Sato T.K."/>
            <person name="Potts K.M."/>
            <person name="Salamov A.A."/>
            <person name="LaButti K.M."/>
            <person name="Sun H."/>
            <person name="Clum A."/>
            <person name="Pangilinan J.L."/>
            <person name="Lindquist E.A."/>
            <person name="Lucas S."/>
            <person name="Lapidus A."/>
            <person name="Jin M."/>
            <person name="Gunawan C."/>
            <person name="Balan V."/>
            <person name="Dale B.E."/>
            <person name="Jeffries T.W."/>
            <person name="Zinkel R."/>
            <person name="Barry K.W."/>
            <person name="Grigoriev I.V."/>
            <person name="Gasch A.P."/>
        </authorList>
    </citation>
    <scope>NUCLEOTIDE SEQUENCE [LARGE SCALE GENOMIC DNA]</scope>
    <source>
        <strain evidence="6">ATCC 10573 / BCRC 21748 / CBS 615 / JCM 9827 / NBRC 10315 / NRRL Y-1498 / VKM Y-70</strain>
    </source>
</reference>
<evidence type="ECO:0000313" key="5">
    <source>
        <dbReference type="EMBL" id="EGV63581.1"/>
    </source>
</evidence>
<evidence type="ECO:0000256" key="3">
    <source>
        <dbReference type="SAM" id="Coils"/>
    </source>
</evidence>
<protein>
    <recommendedName>
        <fullName evidence="7">Vacuolar protein sorting-associated protein 75</fullName>
    </recommendedName>
</protein>
<feature type="compositionally biased region" description="Acidic residues" evidence="4">
    <location>
        <begin position="226"/>
        <end position="255"/>
    </location>
</feature>
<accession>G3B5D3</accession>
<dbReference type="Gene3D" id="3.30.1120.90">
    <property type="entry name" value="Nucleosome assembly protein"/>
    <property type="match status" value="1"/>
</dbReference>
<name>G3B5D3_CANTC</name>
<evidence type="ECO:0000256" key="4">
    <source>
        <dbReference type="SAM" id="MobiDB-lite"/>
    </source>
</evidence>
<dbReference type="Proteomes" id="UP000000707">
    <property type="component" value="Unassembled WGS sequence"/>
</dbReference>
<dbReference type="OrthoDB" id="19419at2759"/>
<dbReference type="KEGG" id="cten:18247455"/>
<evidence type="ECO:0000313" key="6">
    <source>
        <dbReference type="Proteomes" id="UP000000707"/>
    </source>
</evidence>
<dbReference type="InterPro" id="IPR002164">
    <property type="entry name" value="NAP_family"/>
</dbReference>
<organism evidence="6">
    <name type="scientific">Candida tenuis (strain ATCC 10573 / BCRC 21748 / CBS 615 / JCM 9827 / NBRC 10315 / NRRL Y-1498 / VKM Y-70)</name>
    <name type="common">Yeast</name>
    <name type="synonym">Yamadazyma tenuis</name>
    <dbReference type="NCBI Taxonomy" id="590646"/>
    <lineage>
        <taxon>Eukaryota</taxon>
        <taxon>Fungi</taxon>
        <taxon>Dikarya</taxon>
        <taxon>Ascomycota</taxon>
        <taxon>Saccharomycotina</taxon>
        <taxon>Pichiomycetes</taxon>
        <taxon>Debaryomycetaceae</taxon>
        <taxon>Yamadazyma</taxon>
    </lineage>
</organism>
<dbReference type="AlphaFoldDB" id="G3B5D3"/>